<sequence length="618" mass="70181">MSNINLNDFWNKVREDIEATLPKEILESTIIRLLPLQLDEISKTLTLTTMQTYIKDFIENEPMIKNAFQNSVNNVWQRLTKNNSPLTIIITTPGDKEPATLHEEVKTTVAQPSVMTPPEPTAFTNQPANYDDSQIASMPQSQLGNESGYDMNEYENAPYETAAHANETATHAPNYSAYDQLASQYGLPPAAPAPSQTPLHTPNYDEPVVVDSVRKNDATKSGPYIPSTSPMESDSLFPPSEIPQEAASMQSNSSQTTLYKNNESILKLNPDYTFATFIAGGSSQMAYVAAQNIAENPANRYNPFFIYGKSGLGKTHLMHAIGNEIHRRYPHLQIMCITSENFLNLFVQSIRYGQTNMDIFRSTFRKVDVLLIDDIQFIQEKRYAGTQMEFFHTFNALTDSKKQIVLTSDVLPQDMEQMEDRLRTRFSSGLVVTIDPPNSETLEAITRSYVDKQRELLPNLNIPNEVIRFFGNTYYNRSVRDLQGALTKLITAAELDNKLDQITVEYTRYILRDLIPESKKSVLSVAYIQDFISDYFKIKKEFLVGQKRNKQYAHPRQIAMYLCRELINESFPQISQAFGKKDHTTALHAYNKISEDLAKSTDLKRTIDDIISKINEDT</sequence>
<dbReference type="SUPFAM" id="SSF52540">
    <property type="entry name" value="P-loop containing nucleoside triphosphate hydrolases"/>
    <property type="match status" value="1"/>
</dbReference>
<feature type="binding site" evidence="8">
    <location>
        <position position="314"/>
    </location>
    <ligand>
        <name>ATP</name>
        <dbReference type="ChEBI" id="CHEBI:30616"/>
    </ligand>
</feature>
<dbReference type="Pfam" id="PF00308">
    <property type="entry name" value="Bac_DnaA"/>
    <property type="match status" value="1"/>
</dbReference>
<feature type="region of interest" description="Disordered" evidence="12">
    <location>
        <begin position="113"/>
        <end position="133"/>
    </location>
</feature>
<dbReference type="Pfam" id="PF08299">
    <property type="entry name" value="Bac_DnaA_C"/>
    <property type="match status" value="1"/>
</dbReference>
<dbReference type="NCBIfam" id="TIGR00362">
    <property type="entry name" value="DnaA"/>
    <property type="match status" value="1"/>
</dbReference>
<feature type="region of interest" description="Disordered" evidence="12">
    <location>
        <begin position="217"/>
        <end position="255"/>
    </location>
</feature>
<feature type="binding site" evidence="8">
    <location>
        <position position="315"/>
    </location>
    <ligand>
        <name>ATP</name>
        <dbReference type="ChEBI" id="CHEBI:30616"/>
    </ligand>
</feature>
<dbReference type="InterPro" id="IPR010921">
    <property type="entry name" value="Trp_repressor/repl_initiator"/>
</dbReference>
<dbReference type="InterPro" id="IPR013317">
    <property type="entry name" value="DnaA_dom"/>
</dbReference>
<dbReference type="AlphaFoldDB" id="A0A6N3ECX9"/>
<comment type="subunit">
    <text evidence="8">Oligomerizes as a right-handed, spiral filament on DNA at oriC.</text>
</comment>
<comment type="function">
    <text evidence="8 10">Plays an essential role in the initiation and regulation of chromosomal replication. ATP-DnaA binds to the origin of replication (oriC) to initiate formation of the DNA replication initiation complex once per cell cycle. Binds the DnaA box (a 9 base pair repeat at the origin) and separates the double-stranded (ds)DNA. Forms a right-handed helical filament on oriC DNA; dsDNA binds to the exterior of the filament while single-stranded (ss)DNA is stabiized in the filament's interior. The ATP-DnaA-oriC complex binds and stabilizes one strand of the AT-rich DNA unwinding element (DUE), permitting loading of DNA polymerase. After initiation quickly degrades to an ADP-DnaA complex that is not apt for DNA replication. Binds acidic phospholipids.</text>
</comment>
<dbReference type="InterPro" id="IPR003593">
    <property type="entry name" value="AAA+_ATPase"/>
</dbReference>
<dbReference type="PRINTS" id="PR00051">
    <property type="entry name" value="DNAA"/>
</dbReference>
<evidence type="ECO:0000256" key="2">
    <source>
        <dbReference type="ARBA" id="ARBA00022490"/>
    </source>
</evidence>
<feature type="binding site" evidence="8">
    <location>
        <position position="311"/>
    </location>
    <ligand>
        <name>ATP</name>
        <dbReference type="ChEBI" id="CHEBI:30616"/>
    </ligand>
</feature>
<comment type="domain">
    <text evidence="8">Domain I is involved in oligomerization and binding regulators, domain II is flexibile and of varying length in different bacteria, domain III forms the AAA+ region, while domain IV binds dsDNA.</text>
</comment>
<dbReference type="InterPro" id="IPR027417">
    <property type="entry name" value="P-loop_NTPase"/>
</dbReference>
<dbReference type="Gene3D" id="3.40.50.300">
    <property type="entry name" value="P-loop containing nucleotide triphosphate hydrolases"/>
    <property type="match status" value="1"/>
</dbReference>
<comment type="subcellular location">
    <subcellularLocation>
        <location evidence="8">Cytoplasm</location>
    </subcellularLocation>
</comment>
<name>A0A6N3ECX9_9FIRM</name>
<evidence type="ECO:0000256" key="8">
    <source>
        <dbReference type="HAMAP-Rule" id="MF_00377"/>
    </source>
</evidence>
<dbReference type="CDD" id="cd06571">
    <property type="entry name" value="Bac_DnaA_C"/>
    <property type="match status" value="1"/>
</dbReference>
<keyword evidence="4 8" id="KW-0547">Nucleotide-binding</keyword>
<reference evidence="15" key="1">
    <citation type="submission" date="2019-11" db="EMBL/GenBank/DDBJ databases">
        <authorList>
            <person name="Feng L."/>
        </authorList>
    </citation>
    <scope>NUCLEOTIDE SEQUENCE</scope>
    <source>
        <strain evidence="15">VrattiLFYP33</strain>
    </source>
</reference>
<dbReference type="GO" id="GO:0005886">
    <property type="term" value="C:plasma membrane"/>
    <property type="evidence" value="ECO:0007669"/>
    <property type="project" value="TreeGrafter"/>
</dbReference>
<evidence type="ECO:0000256" key="9">
    <source>
        <dbReference type="NCBIfam" id="TIGR00362"/>
    </source>
</evidence>
<dbReference type="Gene3D" id="1.10.1750.10">
    <property type="match status" value="1"/>
</dbReference>
<evidence type="ECO:0000259" key="14">
    <source>
        <dbReference type="SMART" id="SM00760"/>
    </source>
</evidence>
<keyword evidence="7 8" id="KW-0238">DNA-binding</keyword>
<evidence type="ECO:0000256" key="6">
    <source>
        <dbReference type="ARBA" id="ARBA00023121"/>
    </source>
</evidence>
<evidence type="ECO:0000259" key="13">
    <source>
        <dbReference type="SMART" id="SM00382"/>
    </source>
</evidence>
<feature type="region of interest" description="Domain IV, binds dsDNA" evidence="8">
    <location>
        <begin position="494"/>
        <end position="618"/>
    </location>
</feature>
<dbReference type="FunFam" id="3.40.50.300:FF:000668">
    <property type="entry name" value="Chromosomal replication initiator protein DnaA"/>
    <property type="match status" value="1"/>
</dbReference>
<dbReference type="InterPro" id="IPR013159">
    <property type="entry name" value="DnaA_C"/>
</dbReference>
<proteinExistence type="inferred from homology"/>
<organism evidence="15">
    <name type="scientific">Veillonella ratti</name>
    <dbReference type="NCBI Taxonomy" id="103892"/>
    <lineage>
        <taxon>Bacteria</taxon>
        <taxon>Bacillati</taxon>
        <taxon>Bacillota</taxon>
        <taxon>Negativicutes</taxon>
        <taxon>Veillonellales</taxon>
        <taxon>Veillonellaceae</taxon>
        <taxon>Veillonella</taxon>
    </lineage>
</organism>
<evidence type="ECO:0000256" key="5">
    <source>
        <dbReference type="ARBA" id="ARBA00022840"/>
    </source>
</evidence>
<dbReference type="InterPro" id="IPR020591">
    <property type="entry name" value="Chromosome_initiator_DnaA-like"/>
</dbReference>
<feature type="domain" description="Chromosomal replication initiator DnaA C-terminal" evidence="14">
    <location>
        <begin position="524"/>
        <end position="593"/>
    </location>
</feature>
<evidence type="ECO:0000256" key="12">
    <source>
        <dbReference type="SAM" id="MobiDB-lite"/>
    </source>
</evidence>
<evidence type="ECO:0000256" key="4">
    <source>
        <dbReference type="ARBA" id="ARBA00022741"/>
    </source>
</evidence>
<keyword evidence="5 8" id="KW-0067">ATP-binding</keyword>
<evidence type="ECO:0000256" key="11">
    <source>
        <dbReference type="RuleBase" id="RU004227"/>
    </source>
</evidence>
<dbReference type="GO" id="GO:0005737">
    <property type="term" value="C:cytoplasm"/>
    <property type="evidence" value="ECO:0007669"/>
    <property type="project" value="UniProtKB-SubCell"/>
</dbReference>
<dbReference type="PANTHER" id="PTHR30050:SF2">
    <property type="entry name" value="CHROMOSOMAL REPLICATION INITIATOR PROTEIN DNAA"/>
    <property type="match status" value="1"/>
</dbReference>
<dbReference type="GO" id="GO:0006275">
    <property type="term" value="P:regulation of DNA replication"/>
    <property type="evidence" value="ECO:0007669"/>
    <property type="project" value="UniProtKB-UniRule"/>
</dbReference>
<evidence type="ECO:0000256" key="1">
    <source>
        <dbReference type="ARBA" id="ARBA00006583"/>
    </source>
</evidence>
<dbReference type="InterPro" id="IPR001957">
    <property type="entry name" value="Chromosome_initiator_DnaA"/>
</dbReference>
<dbReference type="EMBL" id="CACRUX010000072">
    <property type="protein sequence ID" value="VYU38900.1"/>
    <property type="molecule type" value="Genomic_DNA"/>
</dbReference>
<feature type="binding site" evidence="8">
    <location>
        <position position="313"/>
    </location>
    <ligand>
        <name>ATP</name>
        <dbReference type="ChEBI" id="CHEBI:30616"/>
    </ligand>
</feature>
<protein>
    <recommendedName>
        <fullName evidence="8 9">Chromosomal replication initiator protein DnaA</fullName>
    </recommendedName>
</protein>
<evidence type="ECO:0000256" key="10">
    <source>
        <dbReference type="RuleBase" id="RU000577"/>
    </source>
</evidence>
<keyword evidence="6 8" id="KW-0446">Lipid-binding</keyword>
<keyword evidence="3 8" id="KW-0235">DNA replication</keyword>
<dbReference type="RefSeq" id="WP_021840465.1">
    <property type="nucleotide sequence ID" value="NZ_CACRUX010000072.1"/>
</dbReference>
<comment type="similarity">
    <text evidence="1 8 11">Belongs to the DnaA family.</text>
</comment>
<dbReference type="HAMAP" id="MF_00377">
    <property type="entry name" value="DnaA_bact"/>
    <property type="match status" value="1"/>
</dbReference>
<gene>
    <name evidence="8 15" type="primary">dnaA</name>
    <name evidence="15" type="ORF">VRLFYP33_00190</name>
</gene>
<dbReference type="GO" id="GO:0008289">
    <property type="term" value="F:lipid binding"/>
    <property type="evidence" value="ECO:0007669"/>
    <property type="project" value="UniProtKB-KW"/>
</dbReference>
<dbReference type="Gene3D" id="1.10.8.60">
    <property type="match status" value="1"/>
</dbReference>
<accession>A0A6N3ECX9</accession>
<dbReference type="SUPFAM" id="SSF48295">
    <property type="entry name" value="TrpR-like"/>
    <property type="match status" value="1"/>
</dbReference>
<feature type="region of interest" description="Domain I, interacts with DnaA modulators" evidence="8">
    <location>
        <begin position="1"/>
        <end position="158"/>
    </location>
</feature>
<evidence type="ECO:0000313" key="15">
    <source>
        <dbReference type="EMBL" id="VYU38900.1"/>
    </source>
</evidence>
<dbReference type="GO" id="GO:0005524">
    <property type="term" value="F:ATP binding"/>
    <property type="evidence" value="ECO:0007669"/>
    <property type="project" value="UniProtKB-UniRule"/>
</dbReference>
<evidence type="ECO:0000256" key="3">
    <source>
        <dbReference type="ARBA" id="ARBA00022705"/>
    </source>
</evidence>
<dbReference type="SMART" id="SM00760">
    <property type="entry name" value="Bac_DnaA_C"/>
    <property type="match status" value="1"/>
</dbReference>
<dbReference type="SMART" id="SM00382">
    <property type="entry name" value="AAA"/>
    <property type="match status" value="1"/>
</dbReference>
<dbReference type="GO" id="GO:0006270">
    <property type="term" value="P:DNA replication initiation"/>
    <property type="evidence" value="ECO:0007669"/>
    <property type="project" value="UniProtKB-UniRule"/>
</dbReference>
<keyword evidence="2 8" id="KW-0963">Cytoplasm</keyword>
<comment type="caution">
    <text evidence="8">Lacks conserved residue(s) required for the propagation of feature annotation.</text>
</comment>
<dbReference type="PANTHER" id="PTHR30050">
    <property type="entry name" value="CHROMOSOMAL REPLICATION INITIATOR PROTEIN DNAA"/>
    <property type="match status" value="1"/>
</dbReference>
<dbReference type="CDD" id="cd00009">
    <property type="entry name" value="AAA"/>
    <property type="match status" value="1"/>
</dbReference>
<feature type="domain" description="AAA+ ATPase" evidence="13">
    <location>
        <begin position="300"/>
        <end position="460"/>
    </location>
</feature>
<evidence type="ECO:0000256" key="7">
    <source>
        <dbReference type="ARBA" id="ARBA00023125"/>
    </source>
</evidence>
<feature type="compositionally biased region" description="Polar residues" evidence="12">
    <location>
        <begin position="122"/>
        <end position="133"/>
    </location>
</feature>
<dbReference type="GO" id="GO:0003688">
    <property type="term" value="F:DNA replication origin binding"/>
    <property type="evidence" value="ECO:0007669"/>
    <property type="project" value="UniProtKB-UniRule"/>
</dbReference>